<sequence length="333" mass="37579">MAKNERKIKFKGKGSGWEQGVEKASVKGRLTGKAAELLNPPKTYGFRSGMAKFWAMQIAPSDQWNRSPSLQALHEDLNWIKRAVSNRKLCEIFEKKAIARATSGEDEVAHAVRMRRKEINDLGSFTLKECDGANEHHKRVALILTEGCKTLNEVSIFSLGQAIVITDLLKNGQLTVNDKVEIPLAIISDAEDLSKELQSTPEPMSLGPSTIRVYFMDDPDREPEIILAEGYSKYFQIGWYMSHHHNIPEVDVWVRHKGQHTLTTNGLFWEHVRLTQAIQKDDGAILDVDIVDVRRRDRYIVALVQDENKKEKPVSVKVVVLVVIQVARCSGSI</sequence>
<organism evidence="1 2">
    <name type="scientific">Acaulospora colombiana</name>
    <dbReference type="NCBI Taxonomy" id="27376"/>
    <lineage>
        <taxon>Eukaryota</taxon>
        <taxon>Fungi</taxon>
        <taxon>Fungi incertae sedis</taxon>
        <taxon>Mucoromycota</taxon>
        <taxon>Glomeromycotina</taxon>
        <taxon>Glomeromycetes</taxon>
        <taxon>Diversisporales</taxon>
        <taxon>Acaulosporaceae</taxon>
        <taxon>Acaulospora</taxon>
    </lineage>
</organism>
<reference evidence="1" key="1">
    <citation type="submission" date="2021-06" db="EMBL/GenBank/DDBJ databases">
        <authorList>
            <person name="Kallberg Y."/>
            <person name="Tangrot J."/>
            <person name="Rosling A."/>
        </authorList>
    </citation>
    <scope>NUCLEOTIDE SEQUENCE</scope>
    <source>
        <strain evidence="1">CL356</strain>
    </source>
</reference>
<evidence type="ECO:0000313" key="1">
    <source>
        <dbReference type="EMBL" id="CAG8698747.1"/>
    </source>
</evidence>
<proteinExistence type="predicted"/>
<accession>A0ACA9PGB5</accession>
<keyword evidence="2" id="KW-1185">Reference proteome</keyword>
<evidence type="ECO:0000313" key="2">
    <source>
        <dbReference type="Proteomes" id="UP000789525"/>
    </source>
</evidence>
<dbReference type="EMBL" id="CAJVPT010031667">
    <property type="protein sequence ID" value="CAG8698747.1"/>
    <property type="molecule type" value="Genomic_DNA"/>
</dbReference>
<protein>
    <submittedName>
        <fullName evidence="1">1061_t:CDS:1</fullName>
    </submittedName>
</protein>
<comment type="caution">
    <text evidence="1">The sequence shown here is derived from an EMBL/GenBank/DDBJ whole genome shotgun (WGS) entry which is preliminary data.</text>
</comment>
<dbReference type="Proteomes" id="UP000789525">
    <property type="component" value="Unassembled WGS sequence"/>
</dbReference>
<gene>
    <name evidence="1" type="ORF">ACOLOM_LOCUS10145</name>
</gene>
<feature type="non-terminal residue" evidence="1">
    <location>
        <position position="333"/>
    </location>
</feature>
<name>A0ACA9PGB5_9GLOM</name>